<reference evidence="4" key="1">
    <citation type="submission" date="2025-08" db="UniProtKB">
        <authorList>
            <consortium name="RefSeq"/>
        </authorList>
    </citation>
    <scope>IDENTIFICATION</scope>
    <source>
        <strain evidence="4">J_2021</strain>
        <tissue evidence="4">Erythrocytes</tissue>
    </source>
</reference>
<dbReference type="GO" id="GO:0005576">
    <property type="term" value="C:extracellular region"/>
    <property type="evidence" value="ECO:0007669"/>
    <property type="project" value="UniProtKB-SubCell"/>
</dbReference>
<dbReference type="OrthoDB" id="9907178at2759"/>
<gene>
    <name evidence="4" type="primary">LOC121395668</name>
</gene>
<dbReference type="AlphaFoldDB" id="A0A1L8FPM4"/>
<dbReference type="Proteomes" id="UP000186698">
    <property type="component" value="Chromosome 7L"/>
</dbReference>
<sequence length="263" mass="27466">MIFVLGLLLSVVVSTASSLSCITCSQNNATSCQGSSMLCPIETICGSLSLSMTKDGQTQRNIARGCFQEKQCNQTMIFRITNATGKNIISCCSSDDCTPPVLQLPDDNNLPNGMTCPTCFSDQSNDCIVSGTINCAGTETQCASVKLSGPLTGTVSFQGCANVNLCTYANHTVNASTSSNFCSNATNMNTTTGITESNSTTTIGNNINTTGSSNTNNTFGYSTYIPFTITSDIKEDAGNGCGGLQGDFLLAAALFFVLMNLLS</sequence>
<dbReference type="CDD" id="cd23572">
    <property type="entry name" value="TFP_LU_ECD_PINLYP_rpt2"/>
    <property type="match status" value="1"/>
</dbReference>
<keyword evidence="2" id="KW-0964">Secreted</keyword>
<evidence type="ECO:0000256" key="2">
    <source>
        <dbReference type="ARBA" id="ARBA00022525"/>
    </source>
</evidence>
<name>A0A1L8FPM4_XENLA</name>
<dbReference type="RefSeq" id="XP_041425700.1">
    <property type="nucleotide sequence ID" value="XM_041569766.1"/>
</dbReference>
<protein>
    <submittedName>
        <fullName evidence="4">Phospholipase A2 inhibitor and Ly6/PLAUR domain-containing protein-like</fullName>
    </submittedName>
</protein>
<comment type="subcellular location">
    <subcellularLocation>
        <location evidence="1">Secreted</location>
    </subcellularLocation>
</comment>
<keyword evidence="3" id="KW-1185">Reference proteome</keyword>
<proteinExistence type="predicted"/>
<dbReference type="PANTHER" id="PTHR20914:SF39">
    <property type="entry name" value="PHOSPHOLIPASE A2 INHIBITOR AND LY6_PLAUR DOMAIN-CONTAINING PROTEIN-LIKE"/>
    <property type="match status" value="1"/>
</dbReference>
<evidence type="ECO:0000256" key="1">
    <source>
        <dbReference type="ARBA" id="ARBA00004613"/>
    </source>
</evidence>
<evidence type="ECO:0000313" key="3">
    <source>
        <dbReference type="Proteomes" id="UP000186698"/>
    </source>
</evidence>
<organism evidence="3 4">
    <name type="scientific">Xenopus laevis</name>
    <name type="common">African clawed frog</name>
    <dbReference type="NCBI Taxonomy" id="8355"/>
    <lineage>
        <taxon>Eukaryota</taxon>
        <taxon>Metazoa</taxon>
        <taxon>Chordata</taxon>
        <taxon>Craniata</taxon>
        <taxon>Vertebrata</taxon>
        <taxon>Euteleostomi</taxon>
        <taxon>Amphibia</taxon>
        <taxon>Batrachia</taxon>
        <taxon>Anura</taxon>
        <taxon>Pipoidea</taxon>
        <taxon>Pipidae</taxon>
        <taxon>Xenopodinae</taxon>
        <taxon>Xenopus</taxon>
        <taxon>Xenopus</taxon>
    </lineage>
</organism>
<dbReference type="PANTHER" id="PTHR20914">
    <property type="entry name" value="LY6/PLAUR DOMAIN-CONTAINING PROTEIN 8"/>
    <property type="match status" value="1"/>
</dbReference>
<dbReference type="InterPro" id="IPR045860">
    <property type="entry name" value="Snake_toxin-like_sf"/>
</dbReference>
<dbReference type="InterPro" id="IPR050918">
    <property type="entry name" value="CNF-like_PLA2_Inhibitor"/>
</dbReference>
<dbReference type="Gene3D" id="2.10.60.10">
    <property type="entry name" value="CD59"/>
    <property type="match status" value="2"/>
</dbReference>
<dbReference type="PaxDb" id="8355-A0A1L8FPM4"/>
<keyword evidence="4" id="KW-0593">Phospholipase A2 inhibitor</keyword>
<dbReference type="OMA" id="VECKANE"/>
<dbReference type="KEGG" id="xla:121395668"/>
<dbReference type="GeneID" id="121395668"/>
<dbReference type="SUPFAM" id="SSF57302">
    <property type="entry name" value="Snake toxin-like"/>
    <property type="match status" value="2"/>
</dbReference>
<dbReference type="GO" id="GO:0019834">
    <property type="term" value="F:phospholipase A2 inhibitor activity"/>
    <property type="evidence" value="ECO:0007669"/>
    <property type="project" value="UniProtKB-KW"/>
</dbReference>
<evidence type="ECO:0000313" key="4">
    <source>
        <dbReference type="RefSeq" id="XP_041425700.1"/>
    </source>
</evidence>
<accession>A0A1L8FPM4</accession>